<keyword evidence="6" id="KW-1133">Transmembrane helix</keyword>
<dbReference type="Pfam" id="PF00149">
    <property type="entry name" value="Metallophos"/>
    <property type="match status" value="1"/>
</dbReference>
<evidence type="ECO:0000259" key="8">
    <source>
        <dbReference type="Pfam" id="PF14008"/>
    </source>
</evidence>
<evidence type="ECO:0000259" key="9">
    <source>
        <dbReference type="Pfam" id="PF16656"/>
    </source>
</evidence>
<keyword evidence="6" id="KW-0812">Transmembrane</keyword>
<dbReference type="AlphaFoldDB" id="A0A0G4FPE9"/>
<dbReference type="EMBL" id="CDMZ01000531">
    <property type="protein sequence ID" value="CEM16277.1"/>
    <property type="molecule type" value="Genomic_DNA"/>
</dbReference>
<dbReference type="InterPro" id="IPR029052">
    <property type="entry name" value="Metallo-depent_PP-like"/>
</dbReference>
<feature type="domain" description="Purple acid phosphatase C-terminal" evidence="8">
    <location>
        <begin position="427"/>
        <end position="482"/>
    </location>
</feature>
<evidence type="ECO:0000256" key="2">
    <source>
        <dbReference type="ARBA" id="ARBA00022801"/>
    </source>
</evidence>
<dbReference type="VEuPathDB" id="CryptoDB:Cvel_18085"/>
<dbReference type="PANTHER" id="PTHR22953">
    <property type="entry name" value="ACID PHOSPHATASE RELATED"/>
    <property type="match status" value="1"/>
</dbReference>
<dbReference type="InterPro" id="IPR041792">
    <property type="entry name" value="MPP_PAP"/>
</dbReference>
<evidence type="ECO:0000256" key="6">
    <source>
        <dbReference type="SAM" id="Phobius"/>
    </source>
</evidence>
<dbReference type="Gene3D" id="3.60.21.10">
    <property type="match status" value="1"/>
</dbReference>
<dbReference type="InterPro" id="IPR025733">
    <property type="entry name" value="PAPs_C"/>
</dbReference>
<evidence type="ECO:0000259" key="7">
    <source>
        <dbReference type="Pfam" id="PF00149"/>
    </source>
</evidence>
<dbReference type="CDD" id="cd00839">
    <property type="entry name" value="MPP_PAPs"/>
    <property type="match status" value="1"/>
</dbReference>
<dbReference type="Pfam" id="PF16656">
    <property type="entry name" value="Pur_ac_phosph_N"/>
    <property type="match status" value="1"/>
</dbReference>
<feature type="domain" description="Calcineurin-like phosphoesterase" evidence="7">
    <location>
        <begin position="225"/>
        <end position="412"/>
    </location>
</feature>
<dbReference type="EC" id="3.1.3.2" evidence="4"/>
<keyword evidence="1 4" id="KW-0732">Signal</keyword>
<feature type="signal peptide" evidence="4">
    <location>
        <begin position="1"/>
        <end position="17"/>
    </location>
</feature>
<evidence type="ECO:0000256" key="5">
    <source>
        <dbReference type="SAM" id="MobiDB-lite"/>
    </source>
</evidence>
<evidence type="ECO:0000256" key="3">
    <source>
        <dbReference type="ARBA" id="ARBA00023180"/>
    </source>
</evidence>
<feature type="region of interest" description="Disordered" evidence="5">
    <location>
        <begin position="667"/>
        <end position="690"/>
    </location>
</feature>
<feature type="domain" description="Purple acid phosphatase N-terminal" evidence="9">
    <location>
        <begin position="55"/>
        <end position="191"/>
    </location>
</feature>
<dbReference type="InterPro" id="IPR008963">
    <property type="entry name" value="Purple_acid_Pase-like_N"/>
</dbReference>
<proteinExistence type="inferred from homology"/>
<protein>
    <recommendedName>
        <fullName evidence="4">Purple acid phosphatase</fullName>
        <ecNumber evidence="4">3.1.3.2</ecNumber>
    </recommendedName>
</protein>
<name>A0A0G4FPE9_9ALVE</name>
<keyword evidence="6" id="KW-0472">Membrane</keyword>
<sequence>MTSVLAFLLLFPTASHAHVSRRSLTSTYVRPRRELSLKISEILHNTECEDPPCSSQVHVTLGELPDEAVVSFASTRHSTPSEVTFQSPTDGSVRLARGEATSYSQLLFFDSYLMDPPMGRPSASKKDLLKIEDTSSWANGTASWSQPTEVTWGEQMYNNPQAYYGSPIIHQVTLRGLKSNTQYSYRIPNDSRNHFFKMPKFYPPKSEAAGVQQESGQAHSYVTPFRVGLVADIGQTPSSAASVRHLANHQPDVVFLAGDLSYADGYYWRWDSFGALFEPLASKVPVLTCPGNHEVGSGEQFQSYNIRWRMPHKHSGSTSNTYWSREIGPIHLITLNSYSPTAPGSLQYEWLQSALKRVERRRTPWLFVMFHAPFYCSNTGHIEETRLMRKDLEKMLYDAGTDVVLSGHVHAYERTHPVFDYKVDNCGPTYIMIGDGGNREGAYLPWREPQPEWSAFREGSFGIGLMEVVNETHIKYEWRRHSCMGSEDPDNINFNSTCRSKDTHGHVDNGSTEPSESVWLVKPTQQCLNRETASVGNNSAASPGGLRGPDGWLSGFSADLVEDSVVVLPRGNLMQQGSEVQGLEAGKGSDCRRESDMDVSSEAKTSLIVLGLHLSISTSTLLSWSLCLNAALFCLLFVSAILVYCCSRDFMWKTRKQQTISLDTDENTPMAACSDSRQDREKKHLTRSDG</sequence>
<dbReference type="InterPro" id="IPR004843">
    <property type="entry name" value="Calcineurin-like_PHP"/>
</dbReference>
<feature type="chain" id="PRO_5005118007" description="Purple acid phosphatase" evidence="4">
    <location>
        <begin position="18"/>
        <end position="690"/>
    </location>
</feature>
<reference evidence="10" key="1">
    <citation type="submission" date="2014-11" db="EMBL/GenBank/DDBJ databases">
        <authorList>
            <person name="Otto D Thomas"/>
            <person name="Naeem Raeece"/>
        </authorList>
    </citation>
    <scope>NUCLEOTIDE SEQUENCE</scope>
</reference>
<dbReference type="GO" id="GO:0046872">
    <property type="term" value="F:metal ion binding"/>
    <property type="evidence" value="ECO:0007669"/>
    <property type="project" value="InterPro"/>
</dbReference>
<gene>
    <name evidence="10" type="ORF">Cvel_18085</name>
</gene>
<comment type="catalytic activity">
    <reaction evidence="4">
        <text>a phosphate monoester + H2O = an alcohol + phosphate</text>
        <dbReference type="Rhea" id="RHEA:15017"/>
        <dbReference type="ChEBI" id="CHEBI:15377"/>
        <dbReference type="ChEBI" id="CHEBI:30879"/>
        <dbReference type="ChEBI" id="CHEBI:43474"/>
        <dbReference type="ChEBI" id="CHEBI:67140"/>
        <dbReference type="EC" id="3.1.3.2"/>
    </reaction>
</comment>
<dbReference type="PANTHER" id="PTHR22953:SF153">
    <property type="entry name" value="PURPLE ACID PHOSPHATASE"/>
    <property type="match status" value="1"/>
</dbReference>
<keyword evidence="3" id="KW-0325">Glycoprotein</keyword>
<dbReference type="Gene3D" id="2.60.40.380">
    <property type="entry name" value="Purple acid phosphatase-like, N-terminal"/>
    <property type="match status" value="1"/>
</dbReference>
<organism evidence="10">
    <name type="scientific">Chromera velia CCMP2878</name>
    <dbReference type="NCBI Taxonomy" id="1169474"/>
    <lineage>
        <taxon>Eukaryota</taxon>
        <taxon>Sar</taxon>
        <taxon>Alveolata</taxon>
        <taxon>Colpodellida</taxon>
        <taxon>Chromeraceae</taxon>
        <taxon>Chromera</taxon>
    </lineage>
</organism>
<feature type="compositionally biased region" description="Basic and acidic residues" evidence="5">
    <location>
        <begin position="676"/>
        <end position="690"/>
    </location>
</feature>
<comment type="similarity">
    <text evidence="4">Belongs to the metallophosphoesterase superfamily. Purple acid phosphatase family.</text>
</comment>
<accession>A0A0G4FPE9</accession>
<dbReference type="InterPro" id="IPR039331">
    <property type="entry name" value="PAPs-like"/>
</dbReference>
<dbReference type="InterPro" id="IPR015914">
    <property type="entry name" value="PAPs_N"/>
</dbReference>
<evidence type="ECO:0000256" key="4">
    <source>
        <dbReference type="RuleBase" id="RU361203"/>
    </source>
</evidence>
<keyword evidence="2 4" id="KW-0378">Hydrolase</keyword>
<feature type="transmembrane region" description="Helical" evidence="6">
    <location>
        <begin position="621"/>
        <end position="646"/>
    </location>
</feature>
<dbReference type="GO" id="GO:0003993">
    <property type="term" value="F:acid phosphatase activity"/>
    <property type="evidence" value="ECO:0007669"/>
    <property type="project" value="UniProtKB-EC"/>
</dbReference>
<dbReference type="SUPFAM" id="SSF49363">
    <property type="entry name" value="Purple acid phosphatase, N-terminal domain"/>
    <property type="match status" value="1"/>
</dbReference>
<evidence type="ECO:0000313" key="10">
    <source>
        <dbReference type="EMBL" id="CEM16277.1"/>
    </source>
</evidence>
<dbReference type="Pfam" id="PF14008">
    <property type="entry name" value="Metallophos_C"/>
    <property type="match status" value="1"/>
</dbReference>
<evidence type="ECO:0000256" key="1">
    <source>
        <dbReference type="ARBA" id="ARBA00022729"/>
    </source>
</evidence>
<dbReference type="SUPFAM" id="SSF56300">
    <property type="entry name" value="Metallo-dependent phosphatases"/>
    <property type="match status" value="1"/>
</dbReference>